<feature type="binding site" evidence="7">
    <location>
        <position position="188"/>
    </location>
    <ligand>
        <name>phosphoenolpyruvate</name>
        <dbReference type="ChEBI" id="CHEBI:58702"/>
    </ligand>
</feature>
<dbReference type="CDD" id="cd01556">
    <property type="entry name" value="EPSP_synthase"/>
    <property type="match status" value="1"/>
</dbReference>
<dbReference type="UniPathway" id="UPA00053">
    <property type="reaction ID" value="UER00089"/>
</dbReference>
<feature type="domain" description="Enolpyruvate transferase" evidence="8">
    <location>
        <begin position="20"/>
        <end position="45"/>
    </location>
</feature>
<dbReference type="InterPro" id="IPR006264">
    <property type="entry name" value="EPSP_synthase"/>
</dbReference>
<comment type="subunit">
    <text evidence="7">Monomer.</text>
</comment>
<evidence type="ECO:0000256" key="3">
    <source>
        <dbReference type="ARBA" id="ARBA00022605"/>
    </source>
</evidence>
<dbReference type="Pfam" id="PF00275">
    <property type="entry name" value="EPSP_synthase"/>
    <property type="match status" value="2"/>
</dbReference>
<dbReference type="NCBIfam" id="TIGR01356">
    <property type="entry name" value="aroA"/>
    <property type="match status" value="1"/>
</dbReference>
<feature type="binding site" evidence="7">
    <location>
        <position position="31"/>
    </location>
    <ligand>
        <name>phosphoenolpyruvate</name>
        <dbReference type="ChEBI" id="CHEBI:58702"/>
    </ligand>
</feature>
<feature type="binding site" evidence="7">
    <location>
        <position position="160"/>
    </location>
    <ligand>
        <name>phosphoenolpyruvate</name>
        <dbReference type="ChEBI" id="CHEBI:58702"/>
    </ligand>
</feature>
<dbReference type="InterPro" id="IPR013792">
    <property type="entry name" value="RNA3'P_cycl/enolpyr_Trfase_a/b"/>
</dbReference>
<comment type="caution">
    <text evidence="9">The sequence shown here is derived from an EMBL/GenBank/DDBJ whole genome shotgun (WGS) entry which is preliminary data.</text>
</comment>
<dbReference type="GO" id="GO:0005737">
    <property type="term" value="C:cytoplasm"/>
    <property type="evidence" value="ECO:0007669"/>
    <property type="project" value="UniProtKB-SubCell"/>
</dbReference>
<accession>A0A0P9D8P0</accession>
<keyword evidence="5 7" id="KW-0057">Aromatic amino acid biosynthesis</keyword>
<feature type="binding site" evidence="7">
    <location>
        <position position="236"/>
    </location>
    <ligand>
        <name>phosphoenolpyruvate</name>
        <dbReference type="ChEBI" id="CHEBI:58702"/>
    </ligand>
</feature>
<dbReference type="EMBL" id="LJCO01000008">
    <property type="protein sequence ID" value="KPV45735.1"/>
    <property type="molecule type" value="Genomic_DNA"/>
</dbReference>
<evidence type="ECO:0000256" key="5">
    <source>
        <dbReference type="ARBA" id="ARBA00023141"/>
    </source>
</evidence>
<comment type="function">
    <text evidence="7">Catalyzes the transfer of the enolpyruvyl moiety of phosphoenolpyruvate (PEP) to the 5-hydroxyl of shikimate-3-phosphate (S3P) to produce enolpyruvyl shikimate-3-phosphate and inorganic phosphate.</text>
</comment>
<dbReference type="AlphaFoldDB" id="A0A0P9D8P0"/>
<keyword evidence="4 7" id="KW-0808">Transferase</keyword>
<organism evidence="9 10">
    <name type="scientific">Alicyclobacillus ferrooxydans</name>
    <dbReference type="NCBI Taxonomy" id="471514"/>
    <lineage>
        <taxon>Bacteria</taxon>
        <taxon>Bacillati</taxon>
        <taxon>Bacillota</taxon>
        <taxon>Bacilli</taxon>
        <taxon>Bacillales</taxon>
        <taxon>Alicyclobacillaceae</taxon>
        <taxon>Alicyclobacillus</taxon>
    </lineage>
</organism>
<keyword evidence="3 7" id="KW-0028">Amino-acid biosynthesis</keyword>
<dbReference type="Proteomes" id="UP000050482">
    <property type="component" value="Unassembled WGS sequence"/>
</dbReference>
<proteinExistence type="inferred from homology"/>
<feature type="active site" description="Proton acceptor" evidence="7">
    <location>
        <position position="381"/>
    </location>
</feature>
<dbReference type="SUPFAM" id="SSF55205">
    <property type="entry name" value="EPT/RTPC-like"/>
    <property type="match status" value="2"/>
</dbReference>
<dbReference type="InterPro" id="IPR023193">
    <property type="entry name" value="EPSP_synthase_CS"/>
</dbReference>
<comment type="catalytic activity">
    <reaction evidence="6">
        <text>3-phosphoshikimate + phosphoenolpyruvate = 5-O-(1-carboxyvinyl)-3-phosphoshikimate + phosphate</text>
        <dbReference type="Rhea" id="RHEA:21256"/>
        <dbReference type="ChEBI" id="CHEBI:43474"/>
        <dbReference type="ChEBI" id="CHEBI:57701"/>
        <dbReference type="ChEBI" id="CHEBI:58702"/>
        <dbReference type="ChEBI" id="CHEBI:145989"/>
        <dbReference type="EC" id="2.5.1.19"/>
    </reaction>
    <physiologicalReaction direction="left-to-right" evidence="6">
        <dbReference type="Rhea" id="RHEA:21257"/>
    </physiologicalReaction>
</comment>
<feature type="binding site" evidence="7">
    <location>
        <position position="408"/>
    </location>
    <ligand>
        <name>3-phosphoshikimate</name>
        <dbReference type="ChEBI" id="CHEBI:145989"/>
    </ligand>
</feature>
<feature type="binding site" evidence="7">
    <location>
        <position position="32"/>
    </location>
    <ligand>
        <name>3-phosphoshikimate</name>
        <dbReference type="ChEBI" id="CHEBI:145989"/>
    </ligand>
</feature>
<dbReference type="GO" id="GO:0009073">
    <property type="term" value="P:aromatic amino acid family biosynthetic process"/>
    <property type="evidence" value="ECO:0007669"/>
    <property type="project" value="UniProtKB-KW"/>
</dbReference>
<feature type="binding site" evidence="7">
    <location>
        <position position="381"/>
    </location>
    <ligand>
        <name>3-phosphoshikimate</name>
        <dbReference type="ChEBI" id="CHEBI:145989"/>
    </ligand>
</feature>
<protein>
    <recommendedName>
        <fullName evidence="7">3-phosphoshikimate 1-carboxyvinyltransferase</fullName>
        <ecNumber evidence="7">2.5.1.19</ecNumber>
    </recommendedName>
    <alternativeName>
        <fullName evidence="7">5-enolpyruvylshikimate-3-phosphate synthase</fullName>
        <shortName evidence="7">EPSP synthase</shortName>
        <shortName evidence="7">EPSPS</shortName>
    </alternativeName>
</protein>
<comment type="subcellular location">
    <subcellularLocation>
        <location evidence="7">Cytoplasm</location>
    </subcellularLocation>
</comment>
<dbReference type="PANTHER" id="PTHR21090:SF5">
    <property type="entry name" value="PENTAFUNCTIONAL AROM POLYPEPTIDE"/>
    <property type="match status" value="1"/>
</dbReference>
<evidence type="ECO:0000313" key="9">
    <source>
        <dbReference type="EMBL" id="KPV45735.1"/>
    </source>
</evidence>
<feature type="binding site" evidence="7">
    <location>
        <position position="453"/>
    </location>
    <ligand>
        <name>phosphoenolpyruvate</name>
        <dbReference type="ChEBI" id="CHEBI:58702"/>
    </ligand>
</feature>
<dbReference type="HAMAP" id="MF_00210">
    <property type="entry name" value="EPSP_synth"/>
    <property type="match status" value="1"/>
</dbReference>
<sequence length="503" mass="53328">MESDPFLKAKAVRLHPSAYPLQGDVEISGSKSLTNRALILAALSDPTVLASTDTTPFENANPDVADRSVADSSVADSSVADSSVADRSVADRSVADRSVADSGRVSVVHGVLHCDDSHWCIGALESLGIQIGVNGTTVTVGGCGGRWANQEAAVFTGSSGTLSRFLPPALAAGTGTYTLRASEQMSKRPVGPLVDALRALGTDIQYLGSDGYYPFVLNARGFHGSEVQVPGNVSSQYLSGLLMAAPLAQSPLTIRIENDLVQPAYIDLTLSLMREFGVEVDRVADERGIGFRVSPQRYRPETVTLEADASTAGYFFALAALTRGRIRVVNLDARTTQPDIALLDVLERMGARVVRGAGWTEVHGPQQLRGGFSVSLHEFSDQALTVGALAVFADGPVTVTDVGHIRKHESDRIAALHACLERLGVQMTEMEDGFTVTPGLVSPARLATFDDHRVAMSMALIGAVIPGIELEDPGCVSKTCPDFFSRIQNIGVGVEVVERRPSS</sequence>
<feature type="binding site" evidence="7">
    <location>
        <position position="236"/>
    </location>
    <ligand>
        <name>3-phosphoshikimate</name>
        <dbReference type="ChEBI" id="CHEBI:145989"/>
    </ligand>
</feature>
<evidence type="ECO:0000256" key="7">
    <source>
        <dbReference type="HAMAP-Rule" id="MF_00210"/>
    </source>
</evidence>
<feature type="domain" description="Enolpyruvate transferase" evidence="8">
    <location>
        <begin position="86"/>
        <end position="485"/>
    </location>
</feature>
<dbReference type="GO" id="GO:0009423">
    <property type="term" value="P:chorismate biosynthetic process"/>
    <property type="evidence" value="ECO:0007669"/>
    <property type="project" value="UniProtKB-UniRule"/>
</dbReference>
<gene>
    <name evidence="7" type="primary">aroA</name>
    <name evidence="9" type="ORF">AN477_01000</name>
</gene>
<evidence type="ECO:0000256" key="6">
    <source>
        <dbReference type="ARBA" id="ARBA00044633"/>
    </source>
</evidence>
<keyword evidence="7" id="KW-0963">Cytoplasm</keyword>
<dbReference type="GO" id="GO:0003866">
    <property type="term" value="F:3-phosphoshikimate 1-carboxyvinyltransferase activity"/>
    <property type="evidence" value="ECO:0007669"/>
    <property type="project" value="UniProtKB-UniRule"/>
</dbReference>
<feature type="binding site" evidence="7">
    <location>
        <position position="412"/>
    </location>
    <ligand>
        <name>phosphoenolpyruvate</name>
        <dbReference type="ChEBI" id="CHEBI:58702"/>
    </ligand>
</feature>
<feature type="binding site" evidence="7">
    <location>
        <position position="235"/>
    </location>
    <ligand>
        <name>3-phosphoshikimate</name>
        <dbReference type="ChEBI" id="CHEBI:145989"/>
    </ligand>
</feature>
<dbReference type="InterPro" id="IPR036968">
    <property type="entry name" value="Enolpyruvate_Tfrase_sf"/>
</dbReference>
<comment type="pathway">
    <text evidence="1 7">Metabolic intermediate biosynthesis; chorismate biosynthesis; chorismate from D-erythrose 4-phosphate and phosphoenolpyruvate: step 6/7.</text>
</comment>
<comment type="similarity">
    <text evidence="2 7">Belongs to the EPSP synthase family.</text>
</comment>
<feature type="binding site" evidence="7">
    <location>
        <position position="36"/>
    </location>
    <ligand>
        <name>3-phosphoshikimate</name>
        <dbReference type="ChEBI" id="CHEBI:145989"/>
    </ligand>
</feature>
<evidence type="ECO:0000256" key="4">
    <source>
        <dbReference type="ARBA" id="ARBA00022679"/>
    </source>
</evidence>
<evidence type="ECO:0000259" key="8">
    <source>
        <dbReference type="Pfam" id="PF00275"/>
    </source>
</evidence>
<dbReference type="PATRIC" id="fig|471514.4.peg.180"/>
<evidence type="ECO:0000313" key="10">
    <source>
        <dbReference type="Proteomes" id="UP000050482"/>
    </source>
</evidence>
<name>A0A0P9D8P0_9BACL</name>
<comment type="caution">
    <text evidence="7">Lacks conserved residue(s) required for the propagation of feature annotation.</text>
</comment>
<dbReference type="EC" id="2.5.1.19" evidence="7"/>
<feature type="binding site" evidence="7">
    <location>
        <position position="234"/>
    </location>
    <ligand>
        <name>3-phosphoshikimate</name>
        <dbReference type="ChEBI" id="CHEBI:145989"/>
    </ligand>
</feature>
<reference evidence="9 10" key="1">
    <citation type="submission" date="2015-09" db="EMBL/GenBank/DDBJ databases">
        <title>Draft genome sequence of Alicyclobacillus ferrooxydans DSM 22381.</title>
        <authorList>
            <person name="Hemp J."/>
        </authorList>
    </citation>
    <scope>NUCLEOTIDE SEQUENCE [LARGE SCALE GENOMIC DNA]</scope>
    <source>
        <strain evidence="9 10">TC-34</strain>
    </source>
</reference>
<evidence type="ECO:0000256" key="1">
    <source>
        <dbReference type="ARBA" id="ARBA00004811"/>
    </source>
</evidence>
<dbReference type="GO" id="GO:0008652">
    <property type="term" value="P:amino acid biosynthetic process"/>
    <property type="evidence" value="ECO:0007669"/>
    <property type="project" value="UniProtKB-KW"/>
</dbReference>
<dbReference type="PROSITE" id="PS00885">
    <property type="entry name" value="EPSP_SYNTHASE_2"/>
    <property type="match status" value="1"/>
</dbReference>
<evidence type="ECO:0000256" key="2">
    <source>
        <dbReference type="ARBA" id="ARBA00009948"/>
    </source>
</evidence>
<dbReference type="InterPro" id="IPR001986">
    <property type="entry name" value="Enolpyruvate_Tfrase_dom"/>
</dbReference>
<dbReference type="PANTHER" id="PTHR21090">
    <property type="entry name" value="AROM/DEHYDROQUINATE SYNTHASE"/>
    <property type="match status" value="1"/>
</dbReference>
<dbReference type="STRING" id="471514.AN477_01000"/>
<feature type="binding site" evidence="7">
    <location>
        <position position="478"/>
    </location>
    <ligand>
        <name>phosphoenolpyruvate</name>
        <dbReference type="ChEBI" id="CHEBI:58702"/>
    </ligand>
</feature>
<dbReference type="Gene3D" id="3.65.10.10">
    <property type="entry name" value="Enolpyruvate transferase domain"/>
    <property type="match status" value="2"/>
</dbReference>
<feature type="binding site" evidence="7">
    <location>
        <position position="31"/>
    </location>
    <ligand>
        <name>3-phosphoshikimate</name>
        <dbReference type="ChEBI" id="CHEBI:145989"/>
    </ligand>
</feature>
<keyword evidence="10" id="KW-1185">Reference proteome</keyword>